<accession>A0A5J6DA52</accession>
<protein>
    <submittedName>
        <fullName evidence="1">Uncharacterized protein</fullName>
    </submittedName>
</protein>
<dbReference type="EMBL" id="MN184886">
    <property type="protein sequence ID" value="QEQ94749.1"/>
    <property type="molecule type" value="Genomic_DNA"/>
</dbReference>
<name>A0A5J6DA52_9CAUD</name>
<sequence>MSLPELPACVDREDAEQIVRFIVARAGLLSKNRVLVREIAEICDFRPDVLSRFMREGRFTTRAAMMMEAGLGRDFIQWEWLVNPVECVRNGSLI</sequence>
<dbReference type="Proteomes" id="UP000325507">
    <property type="component" value="Segment"/>
</dbReference>
<keyword evidence="2" id="KW-1185">Reference proteome</keyword>
<gene>
    <name evidence="1" type="ORF">pEpSNUABM08_02</name>
</gene>
<evidence type="ECO:0000313" key="2">
    <source>
        <dbReference type="Proteomes" id="UP000325507"/>
    </source>
</evidence>
<reference evidence="1 2" key="1">
    <citation type="submission" date="2019-07" db="EMBL/GenBank/DDBJ databases">
        <title>Complete genome sequence of bacteriophage infecting Erwinia pyrifoliae.</title>
        <authorList>
            <person name="Kim S.G."/>
            <person name="Park S.C."/>
        </authorList>
    </citation>
    <scope>NUCLEOTIDE SEQUENCE [LARGE SCALE GENOMIC DNA]</scope>
</reference>
<proteinExistence type="predicted"/>
<evidence type="ECO:0000313" key="1">
    <source>
        <dbReference type="EMBL" id="QEQ94749.1"/>
    </source>
</evidence>
<organism evidence="1 2">
    <name type="scientific">Erwinia phage pEp_SNUABM_08</name>
    <dbReference type="NCBI Taxonomy" id="2593268"/>
    <lineage>
        <taxon>Viruses</taxon>
        <taxon>Duplodnaviria</taxon>
        <taxon>Heunggongvirae</taxon>
        <taxon>Uroviricota</taxon>
        <taxon>Caudoviricetes</taxon>
        <taxon>Casjensviridae</taxon>
        <taxon>Gwanakrovirus</taxon>
        <taxon>Gwanakrovirus SNUABM08</taxon>
    </lineage>
</organism>